<dbReference type="FunFam" id="2.40.30.10:FF:000021">
    <property type="entry name" value="NADH-cytochrome b5 reductase"/>
    <property type="match status" value="1"/>
</dbReference>
<dbReference type="PRINTS" id="PR00406">
    <property type="entry name" value="CYTB5RDTASE"/>
</dbReference>
<protein>
    <recommendedName>
        <fullName evidence="15">NADH-cytochrome b5 reductase</fullName>
        <ecNumber evidence="15">1.6.2.2</ecNumber>
    </recommendedName>
</protein>
<keyword evidence="12" id="KW-0753">Steroid metabolism</keyword>
<dbReference type="InterPro" id="IPR017938">
    <property type="entry name" value="Riboflavin_synthase-like_b-brl"/>
</dbReference>
<sequence>MFHRGHEDITCCRDPVWDKRFRRCCEGVRGTGPFPSVIGATLGTRSQRPLQAGPRSVYIKRSQKVFQSDPFLCFFLSSHTFSCYFGPCCFLGKRSAITLLDPNVKYALPLTEKEEINHDTKRFRFALPSPAHILGLPTGQHVYLSAKVGGNLVIRAYTPVSSDKDQGFVDLVVKVYYKNSHPKYPEGGKMSQYLDSLSIGDRVDFRGPNGLLVYKGKGKFAIRPDKKTEPAISNFKHVGMIAGGTGITPMLQLIRSVVGDPADHTTCSLLFANQTEKDILLREELEAVLRDHPDKFKLWYTLDKAPQGWPYSQGFVDAEMIKDHLPAPADDVLIVMCGPPAMIQNACLPNLSKLGHKTRNTFTY</sequence>
<feature type="binding site" evidence="14">
    <location>
        <position position="157"/>
    </location>
    <ligand>
        <name>FAD</name>
        <dbReference type="ChEBI" id="CHEBI:57692"/>
    </ligand>
</feature>
<dbReference type="CDD" id="cd06183">
    <property type="entry name" value="cyt_b5_reduct_like"/>
    <property type="match status" value="1"/>
</dbReference>
<dbReference type="OrthoDB" id="432685at2759"/>
<proteinExistence type="inferred from homology"/>
<feature type="binding site" evidence="14">
    <location>
        <position position="155"/>
    </location>
    <ligand>
        <name>FAD</name>
        <dbReference type="ChEBI" id="CHEBI:57692"/>
    </ligand>
</feature>
<gene>
    <name evidence="17" type="primary">CYB5R2</name>
    <name evidence="17" type="synonym">LOC108942423</name>
</gene>
<keyword evidence="10" id="KW-0443">Lipid metabolism</keyword>
<keyword evidence="11" id="KW-1207">Sterol metabolism</keyword>
<dbReference type="PRINTS" id="PR00371">
    <property type="entry name" value="FPNCR"/>
</dbReference>
<evidence type="ECO:0000256" key="10">
    <source>
        <dbReference type="ARBA" id="ARBA00023098"/>
    </source>
</evidence>
<evidence type="ECO:0000313" key="18">
    <source>
        <dbReference type="Proteomes" id="UP000694397"/>
    </source>
</evidence>
<keyword evidence="3" id="KW-0444">Lipid biosynthesis</keyword>
<comment type="cofactor">
    <cofactor evidence="1 14 15">
        <name>FAD</name>
        <dbReference type="ChEBI" id="CHEBI:57692"/>
    </cofactor>
</comment>
<evidence type="ECO:0000256" key="15">
    <source>
        <dbReference type="RuleBase" id="RU361226"/>
    </source>
</evidence>
<dbReference type="PANTHER" id="PTHR19370">
    <property type="entry name" value="NADH-CYTOCHROME B5 REDUCTASE"/>
    <property type="match status" value="1"/>
</dbReference>
<evidence type="ECO:0000256" key="5">
    <source>
        <dbReference type="ARBA" id="ARBA00022827"/>
    </source>
</evidence>
<keyword evidence="6" id="KW-0752">Steroid biosynthesis</keyword>
<dbReference type="GO" id="GO:0005739">
    <property type="term" value="C:mitochondrion"/>
    <property type="evidence" value="ECO:0007669"/>
    <property type="project" value="TreeGrafter"/>
</dbReference>
<dbReference type="SUPFAM" id="SSF52343">
    <property type="entry name" value="Ferredoxin reductase-like, C-terminal NADP-linked domain"/>
    <property type="match status" value="1"/>
</dbReference>
<dbReference type="PANTHER" id="PTHR19370:SF108">
    <property type="entry name" value="NADH-CYTOCHROME B5 REDUCTASE 2"/>
    <property type="match status" value="1"/>
</dbReference>
<keyword evidence="9 15" id="KW-0520">NAD</keyword>
<dbReference type="AlphaFoldDB" id="A0A8C9TBN4"/>
<dbReference type="Ensembl" id="ENSSFOT00015082354.1">
    <property type="protein sequence ID" value="ENSSFOP00015045934.1"/>
    <property type="gene ID" value="ENSSFOG00015028983.1"/>
</dbReference>
<evidence type="ECO:0000259" key="16">
    <source>
        <dbReference type="PROSITE" id="PS51384"/>
    </source>
</evidence>
<name>A0A8C9TBN4_SCLFO</name>
<dbReference type="SUPFAM" id="SSF63380">
    <property type="entry name" value="Riboflavin synthase domain-like"/>
    <property type="match status" value="1"/>
</dbReference>
<feature type="binding site" evidence="14">
    <location>
        <position position="191"/>
    </location>
    <ligand>
        <name>FAD</name>
        <dbReference type="ChEBI" id="CHEBI:57692"/>
    </ligand>
</feature>
<dbReference type="GO" id="GO:0090524">
    <property type="term" value="F:cytochrome-b5 reductase activity, acting on NADH"/>
    <property type="evidence" value="ECO:0007669"/>
    <property type="project" value="UniProtKB-EC"/>
</dbReference>
<evidence type="ECO:0000256" key="8">
    <source>
        <dbReference type="ARBA" id="ARBA00023011"/>
    </source>
</evidence>
<dbReference type="GO" id="GO:0071949">
    <property type="term" value="F:FAD binding"/>
    <property type="evidence" value="ECO:0007669"/>
    <property type="project" value="TreeGrafter"/>
</dbReference>
<dbReference type="InterPro" id="IPR008333">
    <property type="entry name" value="Cbr1-like_FAD-bd_dom"/>
</dbReference>
<dbReference type="Pfam" id="PF00970">
    <property type="entry name" value="FAD_binding_6"/>
    <property type="match status" value="1"/>
</dbReference>
<reference evidence="17" key="3">
    <citation type="submission" date="2025-09" db="UniProtKB">
        <authorList>
            <consortium name="Ensembl"/>
        </authorList>
    </citation>
    <scope>IDENTIFICATION</scope>
</reference>
<dbReference type="InterPro" id="IPR001709">
    <property type="entry name" value="Flavoprot_Pyr_Nucl_cyt_Rdtase"/>
</dbReference>
<keyword evidence="18" id="KW-1185">Reference proteome</keyword>
<keyword evidence="8" id="KW-0756">Sterol biosynthesis</keyword>
<dbReference type="FunFam" id="3.40.50.80:FF:000005">
    <property type="entry name" value="NADH-cytochrome b5 reductase"/>
    <property type="match status" value="1"/>
</dbReference>
<feature type="domain" description="FAD-binding FR-type" evidence="16">
    <location>
        <begin position="103"/>
        <end position="215"/>
    </location>
</feature>
<keyword evidence="4 14" id="KW-0285">Flavoprotein</keyword>
<dbReference type="Gene3D" id="2.40.30.10">
    <property type="entry name" value="Translation factors"/>
    <property type="match status" value="1"/>
</dbReference>
<evidence type="ECO:0000256" key="14">
    <source>
        <dbReference type="PIRSR" id="PIRSR601834-1"/>
    </source>
</evidence>
<evidence type="ECO:0000256" key="7">
    <source>
        <dbReference type="ARBA" id="ARBA00023002"/>
    </source>
</evidence>
<evidence type="ECO:0000256" key="4">
    <source>
        <dbReference type="ARBA" id="ARBA00022630"/>
    </source>
</evidence>
<reference evidence="17 18" key="1">
    <citation type="submission" date="2019-04" db="EMBL/GenBank/DDBJ databases">
        <authorList>
            <consortium name="Wellcome Sanger Institute Data Sharing"/>
        </authorList>
    </citation>
    <scope>NUCLEOTIDE SEQUENCE [LARGE SCALE GENOMIC DNA]</scope>
</reference>
<reference evidence="17" key="2">
    <citation type="submission" date="2025-08" db="UniProtKB">
        <authorList>
            <consortium name="Ensembl"/>
        </authorList>
    </citation>
    <scope>IDENTIFICATION</scope>
</reference>
<dbReference type="Proteomes" id="UP000694397">
    <property type="component" value="Chromosome 5"/>
</dbReference>
<evidence type="ECO:0000256" key="1">
    <source>
        <dbReference type="ARBA" id="ARBA00001974"/>
    </source>
</evidence>
<evidence type="ECO:0000256" key="2">
    <source>
        <dbReference type="ARBA" id="ARBA00006105"/>
    </source>
</evidence>
<dbReference type="EC" id="1.6.2.2" evidence="15"/>
<dbReference type="PROSITE" id="PS51384">
    <property type="entry name" value="FAD_FR"/>
    <property type="match status" value="1"/>
</dbReference>
<evidence type="ECO:0000256" key="3">
    <source>
        <dbReference type="ARBA" id="ARBA00022516"/>
    </source>
</evidence>
<feature type="binding site" evidence="14">
    <location>
        <position position="248"/>
    </location>
    <ligand>
        <name>FAD</name>
        <dbReference type="ChEBI" id="CHEBI:57692"/>
    </ligand>
</feature>
<dbReference type="InterPro" id="IPR017927">
    <property type="entry name" value="FAD-bd_FR_type"/>
</dbReference>
<evidence type="ECO:0000256" key="13">
    <source>
        <dbReference type="ARBA" id="ARBA00047682"/>
    </source>
</evidence>
<evidence type="ECO:0000256" key="12">
    <source>
        <dbReference type="ARBA" id="ARBA00023221"/>
    </source>
</evidence>
<dbReference type="Pfam" id="PF00175">
    <property type="entry name" value="NAD_binding_1"/>
    <property type="match status" value="1"/>
</dbReference>
<dbReference type="InterPro" id="IPR001834">
    <property type="entry name" value="CBR-like"/>
</dbReference>
<feature type="binding site" evidence="14">
    <location>
        <position position="189"/>
    </location>
    <ligand>
        <name>FAD</name>
        <dbReference type="ChEBI" id="CHEBI:57692"/>
    </ligand>
</feature>
<feature type="binding site" evidence="14">
    <location>
        <position position="174"/>
    </location>
    <ligand>
        <name>FAD</name>
        <dbReference type="ChEBI" id="CHEBI:57692"/>
    </ligand>
</feature>
<evidence type="ECO:0000256" key="9">
    <source>
        <dbReference type="ARBA" id="ARBA00023027"/>
    </source>
</evidence>
<evidence type="ECO:0000256" key="11">
    <source>
        <dbReference type="ARBA" id="ARBA00023166"/>
    </source>
</evidence>
<keyword evidence="5 14" id="KW-0274">FAD</keyword>
<dbReference type="GeneTree" id="ENSGT00940000153962"/>
<evidence type="ECO:0000313" key="17">
    <source>
        <dbReference type="Ensembl" id="ENSSFOP00015045934.1"/>
    </source>
</evidence>
<dbReference type="InterPro" id="IPR039261">
    <property type="entry name" value="FNR_nucleotide-bd"/>
</dbReference>
<keyword evidence="7 15" id="KW-0560">Oxidoreductase</keyword>
<evidence type="ECO:0000256" key="6">
    <source>
        <dbReference type="ARBA" id="ARBA00022955"/>
    </source>
</evidence>
<dbReference type="InterPro" id="IPR001433">
    <property type="entry name" value="OxRdtase_FAD/NAD-bd"/>
</dbReference>
<dbReference type="GO" id="GO:0016126">
    <property type="term" value="P:sterol biosynthetic process"/>
    <property type="evidence" value="ECO:0007669"/>
    <property type="project" value="UniProtKB-KW"/>
</dbReference>
<dbReference type="Gene3D" id="3.40.50.80">
    <property type="entry name" value="Nucleotide-binding domain of ferredoxin-NADP reductase (FNR) module"/>
    <property type="match status" value="1"/>
</dbReference>
<organism evidence="17 18">
    <name type="scientific">Scleropages formosus</name>
    <name type="common">Asian bonytongue</name>
    <name type="synonym">Osteoglossum formosum</name>
    <dbReference type="NCBI Taxonomy" id="113540"/>
    <lineage>
        <taxon>Eukaryota</taxon>
        <taxon>Metazoa</taxon>
        <taxon>Chordata</taxon>
        <taxon>Craniata</taxon>
        <taxon>Vertebrata</taxon>
        <taxon>Euteleostomi</taxon>
        <taxon>Actinopterygii</taxon>
        <taxon>Neopterygii</taxon>
        <taxon>Teleostei</taxon>
        <taxon>Osteoglossocephala</taxon>
        <taxon>Osteoglossomorpha</taxon>
        <taxon>Osteoglossiformes</taxon>
        <taxon>Osteoglossidae</taxon>
        <taxon>Scleropages</taxon>
    </lineage>
</organism>
<comment type="similarity">
    <text evidence="2 15">Belongs to the flavoprotein pyridine nucleotide cytochrome reductase family.</text>
</comment>
<feature type="binding site" evidence="14">
    <location>
        <position position="190"/>
    </location>
    <ligand>
        <name>FAD</name>
        <dbReference type="ChEBI" id="CHEBI:57692"/>
    </ligand>
</feature>
<dbReference type="GO" id="GO:0001878">
    <property type="term" value="P:response to yeast"/>
    <property type="evidence" value="ECO:0007669"/>
    <property type="project" value="Ensembl"/>
</dbReference>
<comment type="catalytic activity">
    <reaction evidence="13 15">
        <text>2 Fe(III)-[cytochrome b5] + NADH = 2 Fe(II)-[cytochrome b5] + NAD(+) + H(+)</text>
        <dbReference type="Rhea" id="RHEA:46680"/>
        <dbReference type="Rhea" id="RHEA-COMP:10438"/>
        <dbReference type="Rhea" id="RHEA-COMP:10439"/>
        <dbReference type="ChEBI" id="CHEBI:15378"/>
        <dbReference type="ChEBI" id="CHEBI:29033"/>
        <dbReference type="ChEBI" id="CHEBI:29034"/>
        <dbReference type="ChEBI" id="CHEBI:57540"/>
        <dbReference type="ChEBI" id="CHEBI:57945"/>
        <dbReference type="EC" id="1.6.2.2"/>
    </reaction>
</comment>
<feature type="binding site" evidence="14">
    <location>
        <position position="172"/>
    </location>
    <ligand>
        <name>FAD</name>
        <dbReference type="ChEBI" id="CHEBI:57692"/>
    </ligand>
</feature>
<accession>A0A8C9TBN4</accession>